<dbReference type="FunFam" id="1.20.1070.10:FF:000130">
    <property type="entry name" value="Chemokine (C-C motif) receptor 2"/>
    <property type="match status" value="1"/>
</dbReference>
<dbReference type="SMART" id="SM01381">
    <property type="entry name" value="7TM_GPCR_Srsx"/>
    <property type="match status" value="1"/>
</dbReference>
<evidence type="ECO:0000256" key="11">
    <source>
        <dbReference type="SAM" id="Phobius"/>
    </source>
</evidence>
<comment type="caution">
    <text evidence="13">The sequence shown here is derived from an EMBL/GenBank/DDBJ whole genome shotgun (WGS) entry which is preliminary data.</text>
</comment>
<keyword evidence="4 11" id="KW-1133">Transmembrane helix</keyword>
<dbReference type="GO" id="GO:0007204">
    <property type="term" value="P:positive regulation of cytosolic calcium ion concentration"/>
    <property type="evidence" value="ECO:0007669"/>
    <property type="project" value="TreeGrafter"/>
</dbReference>
<feature type="domain" description="G-protein coupled receptors family 1 profile" evidence="12">
    <location>
        <begin position="78"/>
        <end position="327"/>
    </location>
</feature>
<dbReference type="GO" id="GO:0019722">
    <property type="term" value="P:calcium-mediated signaling"/>
    <property type="evidence" value="ECO:0007669"/>
    <property type="project" value="TreeGrafter"/>
</dbReference>
<keyword evidence="7" id="KW-1015">Disulfide bond</keyword>
<keyword evidence="8 10" id="KW-0675">Receptor</keyword>
<evidence type="ECO:0000256" key="1">
    <source>
        <dbReference type="ARBA" id="ARBA00004651"/>
    </source>
</evidence>
<dbReference type="SUPFAM" id="SSF81321">
    <property type="entry name" value="Family A G protein-coupled receptor-like"/>
    <property type="match status" value="1"/>
</dbReference>
<dbReference type="GO" id="GO:0009897">
    <property type="term" value="C:external side of plasma membrane"/>
    <property type="evidence" value="ECO:0007669"/>
    <property type="project" value="TreeGrafter"/>
</dbReference>
<keyword evidence="5 10" id="KW-0297">G-protein coupled receptor</keyword>
<feature type="transmembrane region" description="Helical" evidence="11">
    <location>
        <begin position="137"/>
        <end position="160"/>
    </location>
</feature>
<evidence type="ECO:0000256" key="8">
    <source>
        <dbReference type="ARBA" id="ARBA00023170"/>
    </source>
</evidence>
<dbReference type="InterPro" id="IPR000355">
    <property type="entry name" value="Chemokine_rcpt"/>
</dbReference>
<evidence type="ECO:0000256" key="10">
    <source>
        <dbReference type="RuleBase" id="RU000688"/>
    </source>
</evidence>
<proteinExistence type="inferred from homology"/>
<feature type="transmembrane region" description="Helical" evidence="11">
    <location>
        <begin position="218"/>
        <end position="237"/>
    </location>
</feature>
<accession>A0A9N7U7H4</accession>
<keyword evidence="6 11" id="KW-0472">Membrane</keyword>
<dbReference type="PANTHER" id="PTHR10489:SF730">
    <property type="entry name" value="CHEMOKINE XC RECEPTOR 1"/>
    <property type="match status" value="1"/>
</dbReference>
<keyword evidence="9 10" id="KW-0807">Transducer</keyword>
<dbReference type="Proteomes" id="UP001153269">
    <property type="component" value="Unassembled WGS sequence"/>
</dbReference>
<dbReference type="PRINTS" id="PR00657">
    <property type="entry name" value="CCCHEMOKINER"/>
</dbReference>
<dbReference type="InterPro" id="IPR050119">
    <property type="entry name" value="CCR1-9-like"/>
</dbReference>
<feature type="transmembrane region" description="Helical" evidence="11">
    <location>
        <begin position="172"/>
        <end position="198"/>
    </location>
</feature>
<evidence type="ECO:0000313" key="14">
    <source>
        <dbReference type="Proteomes" id="UP001153269"/>
    </source>
</evidence>
<dbReference type="PROSITE" id="PS00237">
    <property type="entry name" value="G_PROTEIN_RECEP_F1_1"/>
    <property type="match status" value="1"/>
</dbReference>
<comment type="similarity">
    <text evidence="10">Belongs to the G-protein coupled receptor 1 family.</text>
</comment>
<feature type="transmembrane region" description="Helical" evidence="11">
    <location>
        <begin position="258"/>
        <end position="279"/>
    </location>
</feature>
<evidence type="ECO:0000256" key="5">
    <source>
        <dbReference type="ARBA" id="ARBA00023040"/>
    </source>
</evidence>
<feature type="transmembrane region" description="Helical" evidence="11">
    <location>
        <begin position="99"/>
        <end position="117"/>
    </location>
</feature>
<dbReference type="Pfam" id="PF00001">
    <property type="entry name" value="7tm_1"/>
    <property type="match status" value="1"/>
</dbReference>
<evidence type="ECO:0000259" key="12">
    <source>
        <dbReference type="PROSITE" id="PS50262"/>
    </source>
</evidence>
<evidence type="ECO:0000256" key="3">
    <source>
        <dbReference type="ARBA" id="ARBA00022692"/>
    </source>
</evidence>
<dbReference type="PROSITE" id="PS50262">
    <property type="entry name" value="G_PROTEIN_RECEP_F1_2"/>
    <property type="match status" value="1"/>
</dbReference>
<name>A0A9N7U7H4_PLEPL</name>
<comment type="subcellular location">
    <subcellularLocation>
        <location evidence="1">Cell membrane</location>
        <topology evidence="1">Multi-pass membrane protein</topology>
    </subcellularLocation>
</comment>
<dbReference type="PANTHER" id="PTHR10489">
    <property type="entry name" value="CELL ADHESION MOLECULE"/>
    <property type="match status" value="1"/>
</dbReference>
<gene>
    <name evidence="13" type="ORF">PLEPLA_LOCUS14165</name>
</gene>
<organism evidence="13 14">
    <name type="scientific">Pleuronectes platessa</name>
    <name type="common">European plaice</name>
    <dbReference type="NCBI Taxonomy" id="8262"/>
    <lineage>
        <taxon>Eukaryota</taxon>
        <taxon>Metazoa</taxon>
        <taxon>Chordata</taxon>
        <taxon>Craniata</taxon>
        <taxon>Vertebrata</taxon>
        <taxon>Euteleostomi</taxon>
        <taxon>Actinopterygii</taxon>
        <taxon>Neopterygii</taxon>
        <taxon>Teleostei</taxon>
        <taxon>Neoteleostei</taxon>
        <taxon>Acanthomorphata</taxon>
        <taxon>Carangaria</taxon>
        <taxon>Pleuronectiformes</taxon>
        <taxon>Pleuronectoidei</taxon>
        <taxon>Pleuronectidae</taxon>
        <taxon>Pleuronectes</taxon>
    </lineage>
</organism>
<evidence type="ECO:0000256" key="2">
    <source>
        <dbReference type="ARBA" id="ARBA00022475"/>
    </source>
</evidence>
<dbReference type="GO" id="GO:0016493">
    <property type="term" value="F:C-C chemokine receptor activity"/>
    <property type="evidence" value="ECO:0007669"/>
    <property type="project" value="TreeGrafter"/>
</dbReference>
<dbReference type="GO" id="GO:0060326">
    <property type="term" value="P:cell chemotaxis"/>
    <property type="evidence" value="ECO:0007669"/>
    <property type="project" value="TreeGrafter"/>
</dbReference>
<dbReference type="GO" id="GO:0019957">
    <property type="term" value="F:C-C chemokine binding"/>
    <property type="evidence" value="ECO:0007669"/>
    <property type="project" value="TreeGrafter"/>
</dbReference>
<evidence type="ECO:0000313" key="13">
    <source>
        <dbReference type="EMBL" id="CAB1426230.1"/>
    </source>
</evidence>
<dbReference type="InterPro" id="IPR000276">
    <property type="entry name" value="GPCR_Rhodpsn"/>
</dbReference>
<keyword evidence="2" id="KW-1003">Cell membrane</keyword>
<dbReference type="Gene3D" id="1.20.1070.10">
    <property type="entry name" value="Rhodopsin 7-helix transmembrane proteins"/>
    <property type="match status" value="1"/>
</dbReference>
<sequence length="414" mass="46762">MVALTEKGRWRLHDFVEVQKMAADEDFMNTNTTNTTSDPNYYSDTYGDEVCDKTSTLLFGSIFTPVFLSIVVVLSLVGNILVIVILAKYENLKLLTNAFILNLAVSDLFFTAGLPFWAYYSLDGWHLGEAACKTVNFVFYVGFYSSGVLLILMTAHRYVAVMNPLSDIVSTSGFYSVLASVIIWAASIFIASPAFVFTKVMDEKHCVFANSYWSLIGIYQQNILFLLSALVFTFCYCQIICRLVRPTARRRKNKTLKLIFTLMVVFFVGWAPYNIVIFLKSFSLWKKPPVDSEVLAAACEAETPLDYAFYVCRILAFSHCCLNPVFYVFVGVKFKNHLKKMLKSKAHSTSHIRSRHSRLTITSVTSGRRVLRAFAVALEETNGPFLSGLPLWNHLHLANSSSSYKPILKTQSYI</sequence>
<dbReference type="EMBL" id="CADEAL010000869">
    <property type="protein sequence ID" value="CAB1426230.1"/>
    <property type="molecule type" value="Genomic_DNA"/>
</dbReference>
<evidence type="ECO:0000256" key="4">
    <source>
        <dbReference type="ARBA" id="ARBA00022989"/>
    </source>
</evidence>
<evidence type="ECO:0000256" key="7">
    <source>
        <dbReference type="ARBA" id="ARBA00023157"/>
    </source>
</evidence>
<keyword evidence="3 10" id="KW-0812">Transmembrane</keyword>
<evidence type="ECO:0000256" key="6">
    <source>
        <dbReference type="ARBA" id="ARBA00023136"/>
    </source>
</evidence>
<keyword evidence="14" id="KW-1185">Reference proteome</keyword>
<evidence type="ECO:0000256" key="9">
    <source>
        <dbReference type="ARBA" id="ARBA00023224"/>
    </source>
</evidence>
<feature type="transmembrane region" description="Helical" evidence="11">
    <location>
        <begin position="62"/>
        <end position="87"/>
    </location>
</feature>
<dbReference type="AlphaFoldDB" id="A0A9N7U7H4"/>
<reference evidence="13" key="1">
    <citation type="submission" date="2020-03" db="EMBL/GenBank/DDBJ databases">
        <authorList>
            <person name="Weist P."/>
        </authorList>
    </citation>
    <scope>NUCLEOTIDE SEQUENCE</scope>
</reference>
<dbReference type="GO" id="GO:0006955">
    <property type="term" value="P:immune response"/>
    <property type="evidence" value="ECO:0007669"/>
    <property type="project" value="TreeGrafter"/>
</dbReference>
<dbReference type="PRINTS" id="PR00237">
    <property type="entry name" value="GPCRRHODOPSN"/>
</dbReference>
<feature type="transmembrane region" description="Helical" evidence="11">
    <location>
        <begin position="307"/>
        <end position="332"/>
    </location>
</feature>
<protein>
    <recommendedName>
        <fullName evidence="12">G-protein coupled receptors family 1 profile domain-containing protein</fullName>
    </recommendedName>
</protein>
<dbReference type="InterPro" id="IPR017452">
    <property type="entry name" value="GPCR_Rhodpsn_7TM"/>
</dbReference>